<dbReference type="STRING" id="1262450.S3C493"/>
<dbReference type="PANTHER" id="PTHR31642:SF310">
    <property type="entry name" value="FATTY ALCOHOL:CAFFEOYL-COA ACYLTRANSFERASE"/>
    <property type="match status" value="1"/>
</dbReference>
<dbReference type="Gene3D" id="3.30.559.10">
    <property type="entry name" value="Chloramphenicol acetyltransferase-like domain"/>
    <property type="match status" value="2"/>
</dbReference>
<dbReference type="Pfam" id="PF02458">
    <property type="entry name" value="Transferase"/>
    <property type="match status" value="1"/>
</dbReference>
<sequence>MESSDILVRATGWEQSPEKERFPLSPIAQTMPKIYVLMAEVFPLAPDGSPSPGTIVKNMTAGLQHTLSQFPALAATLEMDAESGRMWAAKNRDSGVHLHVKYMAKDEFPTYMDLNERDFPAALLDGNKLLPTSVTAKQLHSPDGNNDAEGIPLVVLQLNFIQGGLVLGIAVHHVLSDGPGCDGFLTTWAENTISVTQGLPFQPMGYVLDHSSPPFHVDPPSPSRFNDIKDAYPVLKDAGGPMAAPPPGFQMPTLVPQMWHFPKTRLTKLKSKASGTTPQGANADGWISTYDAIMALLWSRITAAKVPLLQPDINTASTTLVHAVNTRGVWADPALPDRFIGSAAVQARSGPLLIRDVIATPQTLPATASTVRSSIRQLTLPYLLGMLEWITGHKDQRYLETDVNSFLGLDLGGSSWQGITAYERHDFGFGLPHAVRWPSPPFEGFVFLYPSRASFKEEGADEGIEVCVCLEESCHKRLLVDEVLAQYAHPRG</sequence>
<dbReference type="Proteomes" id="UP000016923">
    <property type="component" value="Unassembled WGS sequence"/>
</dbReference>
<organism evidence="2 3">
    <name type="scientific">Ophiostoma piceae (strain UAMH 11346)</name>
    <name type="common">Sap stain fungus</name>
    <dbReference type="NCBI Taxonomy" id="1262450"/>
    <lineage>
        <taxon>Eukaryota</taxon>
        <taxon>Fungi</taxon>
        <taxon>Dikarya</taxon>
        <taxon>Ascomycota</taxon>
        <taxon>Pezizomycotina</taxon>
        <taxon>Sordariomycetes</taxon>
        <taxon>Sordariomycetidae</taxon>
        <taxon>Ophiostomatales</taxon>
        <taxon>Ophiostomataceae</taxon>
        <taxon>Ophiostoma</taxon>
    </lineage>
</organism>
<dbReference type="OMA" id="NWISTYD"/>
<dbReference type="InterPro" id="IPR023213">
    <property type="entry name" value="CAT-like_dom_sf"/>
</dbReference>
<reference evidence="2 3" key="1">
    <citation type="journal article" date="2013" name="BMC Genomics">
        <title>The genome and transcriptome of the pine saprophyte Ophiostoma piceae, and a comparison with the bark beetle-associated pine pathogen Grosmannia clavigera.</title>
        <authorList>
            <person name="Haridas S."/>
            <person name="Wang Y."/>
            <person name="Lim L."/>
            <person name="Massoumi Alamouti S."/>
            <person name="Jackman S."/>
            <person name="Docking R."/>
            <person name="Robertson G."/>
            <person name="Birol I."/>
            <person name="Bohlmann J."/>
            <person name="Breuil C."/>
        </authorList>
    </citation>
    <scope>NUCLEOTIDE SEQUENCE [LARGE SCALE GENOMIC DNA]</scope>
    <source>
        <strain evidence="2 3">UAMH 11346</strain>
    </source>
</reference>
<dbReference type="EMBL" id="KE148153">
    <property type="protein sequence ID" value="EPE06631.1"/>
    <property type="molecule type" value="Genomic_DNA"/>
</dbReference>
<evidence type="ECO:0000313" key="3">
    <source>
        <dbReference type="Proteomes" id="UP000016923"/>
    </source>
</evidence>
<dbReference type="PANTHER" id="PTHR31642">
    <property type="entry name" value="TRICHOTHECENE 3-O-ACETYLTRANSFERASE"/>
    <property type="match status" value="1"/>
</dbReference>
<dbReference type="OrthoDB" id="1862401at2759"/>
<keyword evidence="1 2" id="KW-0808">Transferase</keyword>
<name>S3C493_OPHP1</name>
<dbReference type="AlphaFoldDB" id="S3C493"/>
<gene>
    <name evidence="2" type="ORF">F503_02759</name>
</gene>
<accession>S3C493</accession>
<dbReference type="VEuPathDB" id="FungiDB:F503_02759"/>
<dbReference type="GO" id="GO:0016747">
    <property type="term" value="F:acyltransferase activity, transferring groups other than amino-acyl groups"/>
    <property type="evidence" value="ECO:0007669"/>
    <property type="project" value="TreeGrafter"/>
</dbReference>
<proteinExistence type="predicted"/>
<dbReference type="GO" id="GO:0044550">
    <property type="term" value="P:secondary metabolite biosynthetic process"/>
    <property type="evidence" value="ECO:0007669"/>
    <property type="project" value="TreeGrafter"/>
</dbReference>
<evidence type="ECO:0000256" key="1">
    <source>
        <dbReference type="ARBA" id="ARBA00022679"/>
    </source>
</evidence>
<keyword evidence="3" id="KW-1185">Reference proteome</keyword>
<protein>
    <submittedName>
        <fullName evidence="2">Trichothecene 3-o-acetyltransferase</fullName>
    </submittedName>
</protein>
<evidence type="ECO:0000313" key="2">
    <source>
        <dbReference type="EMBL" id="EPE06631.1"/>
    </source>
</evidence>
<dbReference type="HOGENOM" id="CLU_026450_2_1_1"/>
<dbReference type="eggNOG" id="ENOG502RS4F">
    <property type="taxonomic scope" value="Eukaryota"/>
</dbReference>
<dbReference type="InterPro" id="IPR050317">
    <property type="entry name" value="Plant_Fungal_Acyltransferase"/>
</dbReference>